<sequence>MHRPIAPPPPAFTAPRSSANAPRSVLDDDEPPALAAAWQRECQRLGCDRAGLAPDPHQRWTVPDLLMQPVQRLTRYGLLLQQLEDTLAAAAATLDPADMPHAVPVEVAMAAVARAKDTMRAVARAVDVQRREFERRAAARRFWTRVQVPPRPVLRGTLPTDLVIARAGGLAARGSGSSAGDGSVHTTTPQQQQQTATPPLRRRRSSVEVGLAKLRASFESAANEFRLLPDLDIGTSLRESLEPQMLPEVDGALDTAAAAPTPTTATAPTPTTATAPTPTTATAPAPSQPGRTADSSSLSAAGSSSGGPSVPPSPLERPTTWASPASTARSPPSEHATASPVPPCHAPPGESEGWSSLIATMRAKSELAVTALVYACGPPTAVVDLFARSLQTRTRWLAALYRVLRGALPTLWTDDYSTPRVSDDFAPLWLSQPSGWLPADADATVTRTFVQVPLEDPLTVCVSAPMTPPVSPTAPTAPHQARSTIAWSETGSPVSALSPAVTDSADWSQVAPVPPIPRRDRGDSVYWSRPGSADVPTGTHGFTTMVSTSSLATGSAVSSSVRAPAAAGIAELVSESSASSLHRNGTGSTNRTASSGGTTPSAGSFGTAPPASAPGLLIGLGGDDPDYVVEDTLACFSVRPISQVSASASTSTVTSKRRIWTAAHDLTRRATQAVQQKRKARKDKGGKHDESNGEETNVDTAFADLFTYIPTHRLTVLDMQAELEQPEPVGPAWTRQSMASEPVPRAAEPTPPPPPEPAHPPSEPPPSPTLSDLVLGVPICDEPSTARLAAPLPPLPPAAGGSPRLHASDSTATMRASLASEASSSSSTRPSKVVVAPATSAAPLRRVPERTTSISVHSTPRRSLVAADRVPPGASPSPPLPPRRGSGIGSPRMPSASSSPEVLARTPSLVVRRKRSSIVVVVPAITPATDPGGAPTAWPMRRPSVRASSPAQPRLSESAASVAAPSSSKTGGLLRGSQRARVGHNFLAK</sequence>
<accession>A0A0L0S9M9</accession>
<feature type="compositionally biased region" description="Low complexity" evidence="1">
    <location>
        <begin position="295"/>
        <end position="308"/>
    </location>
</feature>
<dbReference type="AlphaFoldDB" id="A0A0L0S9M9"/>
<feature type="compositionally biased region" description="Pro residues" evidence="1">
    <location>
        <begin position="749"/>
        <end position="768"/>
    </location>
</feature>
<feature type="region of interest" description="Disordered" evidence="1">
    <location>
        <begin position="259"/>
        <end position="352"/>
    </location>
</feature>
<evidence type="ECO:0000256" key="1">
    <source>
        <dbReference type="SAM" id="MobiDB-lite"/>
    </source>
</evidence>
<name>A0A0L0S9M9_ALLM3</name>
<organism evidence="3 4">
    <name type="scientific">Allomyces macrogynus (strain ATCC 38327)</name>
    <name type="common">Allomyces javanicus var. macrogynus</name>
    <dbReference type="NCBI Taxonomy" id="578462"/>
    <lineage>
        <taxon>Eukaryota</taxon>
        <taxon>Fungi</taxon>
        <taxon>Fungi incertae sedis</taxon>
        <taxon>Blastocladiomycota</taxon>
        <taxon>Blastocladiomycetes</taxon>
        <taxon>Blastocladiales</taxon>
        <taxon>Blastocladiaceae</taxon>
        <taxon>Allomyces</taxon>
    </lineage>
</organism>
<dbReference type="VEuPathDB" id="FungiDB:AMAG_18113"/>
<feature type="compositionally biased region" description="Low complexity" evidence="1">
    <location>
        <begin position="259"/>
        <end position="285"/>
    </location>
</feature>
<dbReference type="InterPro" id="IPR035899">
    <property type="entry name" value="DBL_dom_sf"/>
</dbReference>
<feature type="region of interest" description="Disordered" evidence="1">
    <location>
        <begin position="173"/>
        <end position="206"/>
    </location>
</feature>
<dbReference type="InterPro" id="IPR000219">
    <property type="entry name" value="DH_dom"/>
</dbReference>
<feature type="compositionally biased region" description="Low complexity" evidence="1">
    <location>
        <begin position="956"/>
        <end position="968"/>
    </location>
</feature>
<proteinExistence type="predicted"/>
<evidence type="ECO:0000313" key="4">
    <source>
        <dbReference type="Proteomes" id="UP000054350"/>
    </source>
</evidence>
<evidence type="ECO:0000259" key="2">
    <source>
        <dbReference type="PROSITE" id="PS50010"/>
    </source>
</evidence>
<feature type="domain" description="DH" evidence="2">
    <location>
        <begin position="55"/>
        <end position="129"/>
    </location>
</feature>
<feature type="compositionally biased region" description="Pro residues" evidence="1">
    <location>
        <begin position="1"/>
        <end position="12"/>
    </location>
</feature>
<feature type="compositionally biased region" description="Low complexity" evidence="1">
    <location>
        <begin position="816"/>
        <end position="827"/>
    </location>
</feature>
<feature type="region of interest" description="Disordered" evidence="1">
    <location>
        <begin position="1"/>
        <end position="31"/>
    </location>
</feature>
<protein>
    <recommendedName>
        <fullName evidence="2">DH domain-containing protein</fullName>
    </recommendedName>
</protein>
<feature type="region of interest" description="Disordered" evidence="1">
    <location>
        <begin position="575"/>
        <end position="608"/>
    </location>
</feature>
<dbReference type="OMA" id="KERVVHA"/>
<feature type="region of interest" description="Disordered" evidence="1">
    <location>
        <begin position="926"/>
        <end position="989"/>
    </location>
</feature>
<feature type="region of interest" description="Disordered" evidence="1">
    <location>
        <begin position="495"/>
        <end position="541"/>
    </location>
</feature>
<feature type="region of interest" description="Disordered" evidence="1">
    <location>
        <begin position="666"/>
        <end position="696"/>
    </location>
</feature>
<reference evidence="4" key="2">
    <citation type="submission" date="2009-11" db="EMBL/GenBank/DDBJ databases">
        <title>The Genome Sequence of Allomyces macrogynus strain ATCC 38327.</title>
        <authorList>
            <consortium name="The Broad Institute Genome Sequencing Platform"/>
            <person name="Russ C."/>
            <person name="Cuomo C."/>
            <person name="Shea T."/>
            <person name="Young S.K."/>
            <person name="Zeng Q."/>
            <person name="Koehrsen M."/>
            <person name="Haas B."/>
            <person name="Borodovsky M."/>
            <person name="Guigo R."/>
            <person name="Alvarado L."/>
            <person name="Berlin A."/>
            <person name="Borenstein D."/>
            <person name="Chen Z."/>
            <person name="Engels R."/>
            <person name="Freedman E."/>
            <person name="Gellesch M."/>
            <person name="Goldberg J."/>
            <person name="Griggs A."/>
            <person name="Gujja S."/>
            <person name="Heiman D."/>
            <person name="Hepburn T."/>
            <person name="Howarth C."/>
            <person name="Jen D."/>
            <person name="Larson L."/>
            <person name="Lewis B."/>
            <person name="Mehta T."/>
            <person name="Park D."/>
            <person name="Pearson M."/>
            <person name="Roberts A."/>
            <person name="Saif S."/>
            <person name="Shenoy N."/>
            <person name="Sisk P."/>
            <person name="Stolte C."/>
            <person name="Sykes S."/>
            <person name="Walk T."/>
            <person name="White J."/>
            <person name="Yandava C."/>
            <person name="Burger G."/>
            <person name="Gray M.W."/>
            <person name="Holland P.W.H."/>
            <person name="King N."/>
            <person name="Lang F.B.F."/>
            <person name="Roger A.J."/>
            <person name="Ruiz-Trillo I."/>
            <person name="Lander E."/>
            <person name="Nusbaum C."/>
        </authorList>
    </citation>
    <scope>NUCLEOTIDE SEQUENCE [LARGE SCALE GENOMIC DNA]</scope>
    <source>
        <strain evidence="4">ATCC 38327</strain>
    </source>
</reference>
<keyword evidence="4" id="KW-1185">Reference proteome</keyword>
<feature type="compositionally biased region" description="Pro residues" evidence="1">
    <location>
        <begin position="873"/>
        <end position="882"/>
    </location>
</feature>
<dbReference type="Gene3D" id="1.20.900.10">
    <property type="entry name" value="Dbl homology (DH) domain"/>
    <property type="match status" value="1"/>
</dbReference>
<dbReference type="Proteomes" id="UP000054350">
    <property type="component" value="Unassembled WGS sequence"/>
</dbReference>
<feature type="compositionally biased region" description="Polar residues" evidence="1">
    <location>
        <begin position="582"/>
        <end position="591"/>
    </location>
</feature>
<dbReference type="SUPFAM" id="SSF48065">
    <property type="entry name" value="DBL homology domain (DH-domain)"/>
    <property type="match status" value="1"/>
</dbReference>
<feature type="compositionally biased region" description="Low complexity" evidence="1">
    <location>
        <begin position="173"/>
        <end position="199"/>
    </location>
</feature>
<feature type="region of interest" description="Disordered" evidence="1">
    <location>
        <begin position="730"/>
        <end position="909"/>
    </location>
</feature>
<feature type="compositionally biased region" description="Low complexity" evidence="1">
    <location>
        <begin position="883"/>
        <end position="895"/>
    </location>
</feature>
<feature type="compositionally biased region" description="Low complexity" evidence="1">
    <location>
        <begin position="317"/>
        <end position="333"/>
    </location>
</feature>
<dbReference type="EMBL" id="GG745334">
    <property type="protein sequence ID" value="KNE59157.1"/>
    <property type="molecule type" value="Genomic_DNA"/>
</dbReference>
<dbReference type="PROSITE" id="PS50010">
    <property type="entry name" value="DH_2"/>
    <property type="match status" value="1"/>
</dbReference>
<evidence type="ECO:0000313" key="3">
    <source>
        <dbReference type="EMBL" id="KNE59157.1"/>
    </source>
</evidence>
<reference evidence="3 4" key="1">
    <citation type="submission" date="2009-11" db="EMBL/GenBank/DDBJ databases">
        <title>Annotation of Allomyces macrogynus ATCC 38327.</title>
        <authorList>
            <consortium name="The Broad Institute Genome Sequencing Platform"/>
            <person name="Russ C."/>
            <person name="Cuomo C."/>
            <person name="Burger G."/>
            <person name="Gray M.W."/>
            <person name="Holland P.W.H."/>
            <person name="King N."/>
            <person name="Lang F.B.F."/>
            <person name="Roger A.J."/>
            <person name="Ruiz-Trillo I."/>
            <person name="Young S.K."/>
            <person name="Zeng Q."/>
            <person name="Gargeya S."/>
            <person name="Fitzgerald M."/>
            <person name="Haas B."/>
            <person name="Abouelleil A."/>
            <person name="Alvarado L."/>
            <person name="Arachchi H.M."/>
            <person name="Berlin A."/>
            <person name="Chapman S.B."/>
            <person name="Gearin G."/>
            <person name="Goldberg J."/>
            <person name="Griggs A."/>
            <person name="Gujja S."/>
            <person name="Hansen M."/>
            <person name="Heiman D."/>
            <person name="Howarth C."/>
            <person name="Larimer J."/>
            <person name="Lui A."/>
            <person name="MacDonald P.J.P."/>
            <person name="McCowen C."/>
            <person name="Montmayeur A."/>
            <person name="Murphy C."/>
            <person name="Neiman D."/>
            <person name="Pearson M."/>
            <person name="Priest M."/>
            <person name="Roberts A."/>
            <person name="Saif S."/>
            <person name="Shea T."/>
            <person name="Sisk P."/>
            <person name="Stolte C."/>
            <person name="Sykes S."/>
            <person name="Wortman J."/>
            <person name="Nusbaum C."/>
            <person name="Birren B."/>
        </authorList>
    </citation>
    <scope>NUCLEOTIDE SEQUENCE [LARGE SCALE GENOMIC DNA]</scope>
    <source>
        <strain evidence="3 4">ATCC 38327</strain>
    </source>
</reference>
<gene>
    <name evidence="3" type="ORF">AMAG_18113</name>
</gene>
<feature type="compositionally biased region" description="Low complexity" evidence="1">
    <location>
        <begin position="592"/>
        <end position="608"/>
    </location>
</feature>
<feature type="compositionally biased region" description="Basic residues" evidence="1">
    <location>
        <begin position="676"/>
        <end position="685"/>
    </location>
</feature>
<dbReference type="GO" id="GO:0005085">
    <property type="term" value="F:guanyl-nucleotide exchange factor activity"/>
    <property type="evidence" value="ECO:0007669"/>
    <property type="project" value="InterPro"/>
</dbReference>